<dbReference type="InterPro" id="IPR052161">
    <property type="entry name" value="Mycobact_Acyl-CoA_DH"/>
</dbReference>
<dbReference type="Gene3D" id="1.20.140.10">
    <property type="entry name" value="Butyryl-CoA Dehydrogenase, subunit A, domain 3"/>
    <property type="match status" value="1"/>
</dbReference>
<dbReference type="Proteomes" id="UP000323708">
    <property type="component" value="Unassembled WGS sequence"/>
</dbReference>
<dbReference type="AlphaFoldDB" id="A0A5B0X1X6"/>
<dbReference type="GO" id="GO:0050660">
    <property type="term" value="F:flavin adenine dinucleotide binding"/>
    <property type="evidence" value="ECO:0007669"/>
    <property type="project" value="InterPro"/>
</dbReference>
<comment type="similarity">
    <text evidence="2 6">Belongs to the acyl-CoA dehydrogenase family.</text>
</comment>
<dbReference type="Pfam" id="PF02771">
    <property type="entry name" value="Acyl-CoA_dh_N"/>
    <property type="match status" value="1"/>
</dbReference>
<evidence type="ECO:0000256" key="1">
    <source>
        <dbReference type="ARBA" id="ARBA00001974"/>
    </source>
</evidence>
<evidence type="ECO:0000313" key="10">
    <source>
        <dbReference type="EMBL" id="KAA1192678.1"/>
    </source>
</evidence>
<evidence type="ECO:0000256" key="5">
    <source>
        <dbReference type="ARBA" id="ARBA00023002"/>
    </source>
</evidence>
<sequence>MDLKFSPQDEQYRERLRAWLDVNLKQHQAVSKAGDVEPVQAARDWQKTLCEGGYLGLSWPREYGGQEASLTQQVVVSEELARSGAPAPINTIGISILGPTLIQHGSEEQKQRYLPKILNGEELWCQGFSEPGAGSDLASLQTRAVAEGDHFVVNGQKVWTSLGMIADWCFLLVRTNPGAPKREGISYLLCNIKTPGITVRPLRNAGGGSHFCEMFFDDVRIPRENLVGEVNGGWHIARSTLDNERSGLSGVISIENSLDRLLQISASLNRGKERAIDSDSVQQQLAQLWIEKEGLKYLGFRNLSDQIANRPPGPAASVGKLFASRLRQKIGKAGFDIAGPLAQVGKKSPHSIARGRLQAMYFDSLGYSIGGGTSEIMQNIIAEKVLGLPRSYED</sequence>
<evidence type="ECO:0000256" key="4">
    <source>
        <dbReference type="ARBA" id="ARBA00022827"/>
    </source>
</evidence>
<evidence type="ECO:0000259" key="7">
    <source>
        <dbReference type="Pfam" id="PF00441"/>
    </source>
</evidence>
<evidence type="ECO:0000256" key="2">
    <source>
        <dbReference type="ARBA" id="ARBA00009347"/>
    </source>
</evidence>
<dbReference type="Gene3D" id="2.40.110.10">
    <property type="entry name" value="Butyryl-CoA Dehydrogenase, subunit A, domain 2"/>
    <property type="match status" value="1"/>
</dbReference>
<keyword evidence="3 6" id="KW-0285">Flavoprotein</keyword>
<dbReference type="InterPro" id="IPR009075">
    <property type="entry name" value="AcylCo_DH/oxidase_C"/>
</dbReference>
<keyword evidence="11" id="KW-1185">Reference proteome</keyword>
<feature type="domain" description="Acyl-CoA oxidase/dehydrogenase middle" evidence="8">
    <location>
        <begin position="125"/>
        <end position="219"/>
    </location>
</feature>
<proteinExistence type="inferred from homology"/>
<protein>
    <recommendedName>
        <fullName evidence="12">Acyl-CoA dehydrogenase</fullName>
    </recommendedName>
</protein>
<dbReference type="FunFam" id="2.40.110.10:FF:000011">
    <property type="entry name" value="Acyl-CoA dehydrogenase FadE34"/>
    <property type="match status" value="1"/>
</dbReference>
<keyword evidence="5 6" id="KW-0560">Oxidoreductase</keyword>
<dbReference type="InterPro" id="IPR013786">
    <property type="entry name" value="AcylCoA_DH/ox_N"/>
</dbReference>
<accession>A0A5B0X1X6</accession>
<dbReference type="PANTHER" id="PTHR43292">
    <property type="entry name" value="ACYL-COA DEHYDROGENASE"/>
    <property type="match status" value="1"/>
</dbReference>
<organism evidence="10 11">
    <name type="scientific">Pseudohalioglobus sediminis</name>
    <dbReference type="NCBI Taxonomy" id="2606449"/>
    <lineage>
        <taxon>Bacteria</taxon>
        <taxon>Pseudomonadati</taxon>
        <taxon>Pseudomonadota</taxon>
        <taxon>Gammaproteobacteria</taxon>
        <taxon>Cellvibrionales</taxon>
        <taxon>Halieaceae</taxon>
        <taxon>Pseudohalioglobus</taxon>
    </lineage>
</organism>
<name>A0A5B0X1X6_9GAMM</name>
<dbReference type="EMBL" id="VTUX01000003">
    <property type="protein sequence ID" value="KAA1192678.1"/>
    <property type="molecule type" value="Genomic_DNA"/>
</dbReference>
<dbReference type="Pfam" id="PF00441">
    <property type="entry name" value="Acyl-CoA_dh_1"/>
    <property type="match status" value="1"/>
</dbReference>
<dbReference type="PANTHER" id="PTHR43292:SF3">
    <property type="entry name" value="ACYL-COA DEHYDROGENASE FADE29"/>
    <property type="match status" value="1"/>
</dbReference>
<dbReference type="InterPro" id="IPR037069">
    <property type="entry name" value="AcylCoA_DH/ox_N_sf"/>
</dbReference>
<feature type="domain" description="Acyl-CoA dehydrogenase/oxidase N-terminal" evidence="9">
    <location>
        <begin position="7"/>
        <end position="121"/>
    </location>
</feature>
<dbReference type="InterPro" id="IPR009100">
    <property type="entry name" value="AcylCoA_DH/oxidase_NM_dom_sf"/>
</dbReference>
<gene>
    <name evidence="10" type="ORF">F0M18_08450</name>
</gene>
<evidence type="ECO:0000259" key="8">
    <source>
        <dbReference type="Pfam" id="PF02770"/>
    </source>
</evidence>
<dbReference type="GO" id="GO:0005886">
    <property type="term" value="C:plasma membrane"/>
    <property type="evidence" value="ECO:0007669"/>
    <property type="project" value="TreeGrafter"/>
</dbReference>
<evidence type="ECO:0000259" key="9">
    <source>
        <dbReference type="Pfam" id="PF02771"/>
    </source>
</evidence>
<feature type="domain" description="Acyl-CoA dehydrogenase/oxidase C-terminal" evidence="7">
    <location>
        <begin position="231"/>
        <end position="385"/>
    </location>
</feature>
<dbReference type="GO" id="GO:0016627">
    <property type="term" value="F:oxidoreductase activity, acting on the CH-CH group of donors"/>
    <property type="evidence" value="ECO:0007669"/>
    <property type="project" value="InterPro"/>
</dbReference>
<reference evidence="10 11" key="1">
    <citation type="submission" date="2019-09" db="EMBL/GenBank/DDBJ databases">
        <authorList>
            <person name="Chen X.-Y."/>
        </authorList>
    </citation>
    <scope>NUCLEOTIDE SEQUENCE [LARGE SCALE GENOMIC DNA]</scope>
    <source>
        <strain evidence="10 11">NY5</strain>
    </source>
</reference>
<dbReference type="Pfam" id="PF02770">
    <property type="entry name" value="Acyl-CoA_dh_M"/>
    <property type="match status" value="1"/>
</dbReference>
<dbReference type="SUPFAM" id="SSF47203">
    <property type="entry name" value="Acyl-CoA dehydrogenase C-terminal domain-like"/>
    <property type="match status" value="1"/>
</dbReference>
<comment type="caution">
    <text evidence="10">The sequence shown here is derived from an EMBL/GenBank/DDBJ whole genome shotgun (WGS) entry which is preliminary data.</text>
</comment>
<dbReference type="InterPro" id="IPR006091">
    <property type="entry name" value="Acyl-CoA_Oxase/DH_mid-dom"/>
</dbReference>
<comment type="cofactor">
    <cofactor evidence="1 6">
        <name>FAD</name>
        <dbReference type="ChEBI" id="CHEBI:57692"/>
    </cofactor>
</comment>
<evidence type="ECO:0008006" key="12">
    <source>
        <dbReference type="Google" id="ProtNLM"/>
    </source>
</evidence>
<evidence type="ECO:0000313" key="11">
    <source>
        <dbReference type="Proteomes" id="UP000323708"/>
    </source>
</evidence>
<dbReference type="RefSeq" id="WP_149610962.1">
    <property type="nucleotide sequence ID" value="NZ_VTUX01000003.1"/>
</dbReference>
<dbReference type="Gene3D" id="1.10.540.10">
    <property type="entry name" value="Acyl-CoA dehydrogenase/oxidase, N-terminal domain"/>
    <property type="match status" value="1"/>
</dbReference>
<dbReference type="SUPFAM" id="SSF56645">
    <property type="entry name" value="Acyl-CoA dehydrogenase NM domain-like"/>
    <property type="match status" value="1"/>
</dbReference>
<dbReference type="InterPro" id="IPR036250">
    <property type="entry name" value="AcylCo_DH-like_C"/>
</dbReference>
<evidence type="ECO:0000256" key="3">
    <source>
        <dbReference type="ARBA" id="ARBA00022630"/>
    </source>
</evidence>
<dbReference type="InterPro" id="IPR046373">
    <property type="entry name" value="Acyl-CoA_Oxase/DH_mid-dom_sf"/>
</dbReference>
<keyword evidence="4 6" id="KW-0274">FAD</keyword>
<evidence type="ECO:0000256" key="6">
    <source>
        <dbReference type="RuleBase" id="RU362125"/>
    </source>
</evidence>